<dbReference type="HOGENOM" id="CLU_079569_3_2_6"/>
<evidence type="ECO:0000313" key="7">
    <source>
        <dbReference type="EMBL" id="EEY96634.1"/>
    </source>
</evidence>
<evidence type="ECO:0000256" key="6">
    <source>
        <dbReference type="SAM" id="Phobius"/>
    </source>
</evidence>
<feature type="transmembrane region" description="Helical" evidence="6">
    <location>
        <begin position="153"/>
        <end position="177"/>
    </location>
</feature>
<protein>
    <submittedName>
        <fullName evidence="7">Translocator protein, LysE family</fullName>
    </submittedName>
</protein>
<keyword evidence="2" id="KW-1003">Cell membrane</keyword>
<reference evidence="8" key="1">
    <citation type="journal article" date="2012" name="PLoS ONE">
        <title>The success of Acinetobacter species; genetic, metabolic and virulence attributes.</title>
        <authorList>
            <person name="Peleg A.Y."/>
            <person name="de Breij A."/>
            <person name="Adams M.D."/>
            <person name="Cerqueira G.M."/>
            <person name="Mocali S."/>
            <person name="Galardini M."/>
            <person name="Nibbering P.H."/>
            <person name="Earl A.M."/>
            <person name="Ward D.V."/>
            <person name="Paterson D.L."/>
            <person name="Seifert H."/>
            <person name="Dijkshoorn L."/>
        </authorList>
    </citation>
    <scope>NUCLEOTIDE SEQUENCE [LARGE SCALE GENOMIC DNA]</scope>
    <source>
        <strain evidence="8">SH046</strain>
    </source>
</reference>
<dbReference type="PANTHER" id="PTHR30086:SF20">
    <property type="entry name" value="ARGININE EXPORTER PROTEIN ARGO-RELATED"/>
    <property type="match status" value="1"/>
</dbReference>
<keyword evidence="4 6" id="KW-1133">Transmembrane helix</keyword>
<dbReference type="PIRSF" id="PIRSF006324">
    <property type="entry name" value="LeuE"/>
    <property type="match status" value="1"/>
</dbReference>
<evidence type="ECO:0000256" key="1">
    <source>
        <dbReference type="ARBA" id="ARBA00004651"/>
    </source>
</evidence>
<feature type="transmembrane region" description="Helical" evidence="6">
    <location>
        <begin position="12"/>
        <end position="33"/>
    </location>
</feature>
<evidence type="ECO:0000256" key="2">
    <source>
        <dbReference type="ARBA" id="ARBA00022475"/>
    </source>
</evidence>
<dbReference type="GO" id="GO:0005886">
    <property type="term" value="C:plasma membrane"/>
    <property type="evidence" value="ECO:0007669"/>
    <property type="project" value="UniProtKB-SubCell"/>
</dbReference>
<proteinExistence type="predicted"/>
<evidence type="ECO:0000313" key="8">
    <source>
        <dbReference type="Proteomes" id="UP000012047"/>
    </source>
</evidence>
<accession>D0SBV2</accession>
<keyword evidence="5 6" id="KW-0472">Membrane</keyword>
<dbReference type="AlphaFoldDB" id="D0SBV2"/>
<evidence type="ECO:0000256" key="5">
    <source>
        <dbReference type="ARBA" id="ARBA00023136"/>
    </source>
</evidence>
<evidence type="ECO:0000256" key="4">
    <source>
        <dbReference type="ARBA" id="ARBA00022989"/>
    </source>
</evidence>
<keyword evidence="3 6" id="KW-0812">Transmembrane</keyword>
<dbReference type="Pfam" id="PF01810">
    <property type="entry name" value="LysE"/>
    <property type="match status" value="1"/>
</dbReference>
<sequence>MDERGKEMSEYVLFALTVLPLIFTPGPDMLFILSQVMGKDAKAGMMATIGVCTGYLLHSILVALGIAAIIVSFPLLFETIRWLGIAYLLYLAFGLLKSVFSTKKLQLDRKTENNLIKKGFFTALLNPKGMLIYFAILPQFIDKSANTVSQGLILSLLFIAMIFVVYCSLSLVFAKLTQKSPIDERKQKWIDGTSGGLLALAATWLIAN</sequence>
<dbReference type="GO" id="GO:0015171">
    <property type="term" value="F:amino acid transmembrane transporter activity"/>
    <property type="evidence" value="ECO:0007669"/>
    <property type="project" value="TreeGrafter"/>
</dbReference>
<gene>
    <name evidence="7" type="ORF">HMPREF0016_01325</name>
</gene>
<evidence type="ECO:0000256" key="3">
    <source>
        <dbReference type="ARBA" id="ARBA00022692"/>
    </source>
</evidence>
<comment type="subcellular location">
    <subcellularLocation>
        <location evidence="1">Cell membrane</location>
        <topology evidence="1">Multi-pass membrane protein</topology>
    </subcellularLocation>
</comment>
<dbReference type="Proteomes" id="UP000012047">
    <property type="component" value="Unassembled WGS sequence"/>
</dbReference>
<dbReference type="InterPro" id="IPR001123">
    <property type="entry name" value="LeuE-type"/>
</dbReference>
<dbReference type="EMBL" id="GG704965">
    <property type="protein sequence ID" value="EEY96634.1"/>
    <property type="molecule type" value="Genomic_DNA"/>
</dbReference>
<feature type="transmembrane region" description="Helical" evidence="6">
    <location>
        <begin position="120"/>
        <end position="141"/>
    </location>
</feature>
<feature type="transmembrane region" description="Helical" evidence="6">
    <location>
        <begin position="79"/>
        <end position="100"/>
    </location>
</feature>
<name>D0SBV2_ACIJO</name>
<dbReference type="eggNOG" id="COG1280">
    <property type="taxonomic scope" value="Bacteria"/>
</dbReference>
<feature type="transmembrane region" description="Helical" evidence="6">
    <location>
        <begin position="45"/>
        <end position="73"/>
    </location>
</feature>
<organism evidence="7 8">
    <name type="scientific">Acinetobacter johnsonii SH046</name>
    <dbReference type="NCBI Taxonomy" id="575586"/>
    <lineage>
        <taxon>Bacteria</taxon>
        <taxon>Pseudomonadati</taxon>
        <taxon>Pseudomonadota</taxon>
        <taxon>Gammaproteobacteria</taxon>
        <taxon>Moraxellales</taxon>
        <taxon>Moraxellaceae</taxon>
        <taxon>Acinetobacter</taxon>
    </lineage>
</organism>
<dbReference type="PANTHER" id="PTHR30086">
    <property type="entry name" value="ARGININE EXPORTER PROTEIN ARGO"/>
    <property type="match status" value="1"/>
</dbReference>